<keyword evidence="3 9" id="KW-1133">Transmembrane helix</keyword>
<dbReference type="PROSITE" id="PS50262">
    <property type="entry name" value="G_PROTEIN_RECEP_F1_2"/>
    <property type="match status" value="1"/>
</dbReference>
<sequence>MYPCETIEHGLKTSLHVTLIASLFFCVLGNGVICLIVARHYQLQTVTNAHIVNMAIGHLLFAVFCVPMYLSILSRVQLSAWLCSMFGFFFALFAAVSMLALLLIAIERHHAIKSMTKSKLSAITSTRMILVTWLLSIGYACGWTLANPSETKCTLGSSQLIHFHSCLPYLKPPNTSFSRVTNLLLITCCFFVPLTATLVLYCKIARPLWRGYNLVRPLGSGNPKMVRFTAEIRTARTMFIIFLLFLTSWALYWGIGFYNSYHWPSKTVDNDILTTIIICFAFSSISWNPIIYALRNPRISIILHRRK</sequence>
<dbReference type="PhylomeDB" id="A7RRN3"/>
<dbReference type="GO" id="GO:0007186">
    <property type="term" value="P:G protein-coupled receptor signaling pathway"/>
    <property type="evidence" value="ECO:0000318"/>
    <property type="project" value="GO_Central"/>
</dbReference>
<feature type="transmembrane region" description="Helical" evidence="9">
    <location>
        <begin position="50"/>
        <end position="72"/>
    </location>
</feature>
<reference evidence="11 12" key="1">
    <citation type="journal article" date="2007" name="Science">
        <title>Sea anemone genome reveals ancestral eumetazoan gene repertoire and genomic organization.</title>
        <authorList>
            <person name="Putnam N.H."/>
            <person name="Srivastava M."/>
            <person name="Hellsten U."/>
            <person name="Dirks B."/>
            <person name="Chapman J."/>
            <person name="Salamov A."/>
            <person name="Terry A."/>
            <person name="Shapiro H."/>
            <person name="Lindquist E."/>
            <person name="Kapitonov V.V."/>
            <person name="Jurka J."/>
            <person name="Genikhovich G."/>
            <person name="Grigoriev I.V."/>
            <person name="Lucas S.M."/>
            <person name="Steele R.E."/>
            <person name="Finnerty J.R."/>
            <person name="Technau U."/>
            <person name="Martindale M.Q."/>
            <person name="Rokhsar D.S."/>
        </authorList>
    </citation>
    <scope>NUCLEOTIDE SEQUENCE [LARGE SCALE GENOMIC DNA]</scope>
    <source>
        <strain evidence="12">CH2 X CH6</strain>
    </source>
</reference>
<feature type="transmembrane region" description="Helical" evidence="9">
    <location>
        <begin position="127"/>
        <end position="146"/>
    </location>
</feature>
<dbReference type="FunCoup" id="A7RRN3">
    <property type="interactions" value="11"/>
</dbReference>
<dbReference type="GO" id="GO:0005886">
    <property type="term" value="C:plasma membrane"/>
    <property type="evidence" value="ECO:0000318"/>
    <property type="project" value="GO_Central"/>
</dbReference>
<feature type="transmembrane region" description="Helical" evidence="9">
    <location>
        <begin position="78"/>
        <end position="106"/>
    </location>
</feature>
<dbReference type="InterPro" id="IPR000276">
    <property type="entry name" value="GPCR_Rhodpsn"/>
</dbReference>
<evidence type="ECO:0000259" key="10">
    <source>
        <dbReference type="PROSITE" id="PS50262"/>
    </source>
</evidence>
<feature type="transmembrane region" description="Helical" evidence="9">
    <location>
        <begin position="15"/>
        <end position="38"/>
    </location>
</feature>
<dbReference type="InterPro" id="IPR017452">
    <property type="entry name" value="GPCR_Rhodpsn_7TM"/>
</dbReference>
<dbReference type="GO" id="GO:0032870">
    <property type="term" value="P:cellular response to hormone stimulus"/>
    <property type="evidence" value="ECO:0000318"/>
    <property type="project" value="GO_Central"/>
</dbReference>
<dbReference type="HOGENOM" id="CLU_907869_0_0_1"/>
<dbReference type="SMART" id="SM01381">
    <property type="entry name" value="7TM_GPCR_Srsx"/>
    <property type="match status" value="1"/>
</dbReference>
<protein>
    <recommendedName>
        <fullName evidence="10">G-protein coupled receptors family 1 profile domain-containing protein</fullName>
    </recommendedName>
</protein>
<dbReference type="STRING" id="45351.A7RRN3"/>
<evidence type="ECO:0000256" key="6">
    <source>
        <dbReference type="ARBA" id="ARBA00023170"/>
    </source>
</evidence>
<dbReference type="PANTHER" id="PTHR45695">
    <property type="entry name" value="LEUCOKININ RECEPTOR-RELATED"/>
    <property type="match status" value="1"/>
</dbReference>
<evidence type="ECO:0000256" key="9">
    <source>
        <dbReference type="SAM" id="Phobius"/>
    </source>
</evidence>
<dbReference type="CDD" id="cd00637">
    <property type="entry name" value="7tm_classA_rhodopsin-like"/>
    <property type="match status" value="1"/>
</dbReference>
<proteinExistence type="inferred from homology"/>
<evidence type="ECO:0000313" key="12">
    <source>
        <dbReference type="Proteomes" id="UP000001593"/>
    </source>
</evidence>
<feature type="transmembrane region" description="Helical" evidence="9">
    <location>
        <begin position="183"/>
        <end position="202"/>
    </location>
</feature>
<dbReference type="PANTHER" id="PTHR45695:SF9">
    <property type="entry name" value="LEUCOKININ RECEPTOR"/>
    <property type="match status" value="1"/>
</dbReference>
<evidence type="ECO:0000256" key="3">
    <source>
        <dbReference type="ARBA" id="ARBA00022989"/>
    </source>
</evidence>
<dbReference type="Gene3D" id="1.20.1070.10">
    <property type="entry name" value="Rhodopsin 7-helix transmembrane proteins"/>
    <property type="match status" value="1"/>
</dbReference>
<keyword evidence="5 9" id="KW-0472">Membrane</keyword>
<dbReference type="GO" id="GO:0004930">
    <property type="term" value="F:G protein-coupled receptor activity"/>
    <property type="evidence" value="ECO:0000318"/>
    <property type="project" value="GO_Central"/>
</dbReference>
<organism evidence="11 12">
    <name type="scientific">Nematostella vectensis</name>
    <name type="common">Starlet sea anemone</name>
    <dbReference type="NCBI Taxonomy" id="45351"/>
    <lineage>
        <taxon>Eukaryota</taxon>
        <taxon>Metazoa</taxon>
        <taxon>Cnidaria</taxon>
        <taxon>Anthozoa</taxon>
        <taxon>Hexacorallia</taxon>
        <taxon>Actiniaria</taxon>
        <taxon>Edwardsiidae</taxon>
        <taxon>Nematostella</taxon>
    </lineage>
</organism>
<dbReference type="eggNOG" id="KOG3656">
    <property type="taxonomic scope" value="Eukaryota"/>
</dbReference>
<feature type="non-terminal residue" evidence="11">
    <location>
        <position position="307"/>
    </location>
</feature>
<comment type="subcellular location">
    <subcellularLocation>
        <location evidence="1">Membrane</location>
        <topology evidence="1">Multi-pass membrane protein</topology>
    </subcellularLocation>
</comment>
<dbReference type="PRINTS" id="PR00237">
    <property type="entry name" value="GPCRRHODOPSN"/>
</dbReference>
<keyword evidence="7 8" id="KW-0807">Transducer</keyword>
<dbReference type="PROSITE" id="PS00237">
    <property type="entry name" value="G_PROTEIN_RECEP_F1_1"/>
    <property type="match status" value="1"/>
</dbReference>
<dbReference type="InParanoid" id="A7RRN3"/>
<comment type="similarity">
    <text evidence="8">Belongs to the G-protein coupled receptor 1 family.</text>
</comment>
<dbReference type="Proteomes" id="UP000001593">
    <property type="component" value="Unassembled WGS sequence"/>
</dbReference>
<feature type="transmembrane region" description="Helical" evidence="9">
    <location>
        <begin position="234"/>
        <end position="252"/>
    </location>
</feature>
<evidence type="ECO:0000256" key="7">
    <source>
        <dbReference type="ARBA" id="ARBA00023224"/>
    </source>
</evidence>
<evidence type="ECO:0000256" key="2">
    <source>
        <dbReference type="ARBA" id="ARBA00022692"/>
    </source>
</evidence>
<gene>
    <name evidence="11" type="ORF">NEMVEDRAFT_v1g91303</name>
</gene>
<dbReference type="SUPFAM" id="SSF81321">
    <property type="entry name" value="Family A G protein-coupled receptor-like"/>
    <property type="match status" value="1"/>
</dbReference>
<evidence type="ECO:0000256" key="8">
    <source>
        <dbReference type="RuleBase" id="RU000688"/>
    </source>
</evidence>
<feature type="transmembrane region" description="Helical" evidence="9">
    <location>
        <begin position="272"/>
        <end position="294"/>
    </location>
</feature>
<keyword evidence="2 8" id="KW-0812">Transmembrane</keyword>
<accession>A7RRN3</accession>
<dbReference type="AlphaFoldDB" id="A7RRN3"/>
<name>A7RRN3_NEMVE</name>
<evidence type="ECO:0000256" key="5">
    <source>
        <dbReference type="ARBA" id="ARBA00023136"/>
    </source>
</evidence>
<dbReference type="EMBL" id="DS469532">
    <property type="protein sequence ID" value="EDO45857.1"/>
    <property type="molecule type" value="Genomic_DNA"/>
</dbReference>
<evidence type="ECO:0000256" key="1">
    <source>
        <dbReference type="ARBA" id="ARBA00004141"/>
    </source>
</evidence>
<keyword evidence="6 8" id="KW-0675">Receptor</keyword>
<evidence type="ECO:0000256" key="4">
    <source>
        <dbReference type="ARBA" id="ARBA00023040"/>
    </source>
</evidence>
<feature type="domain" description="G-protein coupled receptors family 1 profile" evidence="10">
    <location>
        <begin position="29"/>
        <end position="292"/>
    </location>
</feature>
<dbReference type="Pfam" id="PF00001">
    <property type="entry name" value="7tm_1"/>
    <property type="match status" value="1"/>
</dbReference>
<keyword evidence="4 8" id="KW-0297">G-protein coupled receptor</keyword>
<keyword evidence="12" id="KW-1185">Reference proteome</keyword>
<evidence type="ECO:0000313" key="11">
    <source>
        <dbReference type="EMBL" id="EDO45857.1"/>
    </source>
</evidence>
<dbReference type="OMA" id="NCESCIA"/>